<accession>A0A9W3K5K4</accession>
<dbReference type="PANTHER" id="PTHR30537">
    <property type="entry name" value="HTH-TYPE TRANSCRIPTIONAL REGULATOR"/>
    <property type="match status" value="1"/>
</dbReference>
<dbReference type="AlphaFoldDB" id="A0A9W3K5K4"/>
<dbReference type="PANTHER" id="PTHR30537:SF32">
    <property type="entry name" value="HTH-TYPE TRANSCRIPTIONAL REGULATOR DSDC"/>
    <property type="match status" value="1"/>
</dbReference>
<evidence type="ECO:0000313" key="7">
    <source>
        <dbReference type="Proteomes" id="UP000032866"/>
    </source>
</evidence>
<name>A0A9W3K5K4_BURCE</name>
<sequence>MYNLPPRIANRLDGSQFANLHTFLVVARHMSFLRAAEELCLTASAVSHRIRRLEDALEMRLFQRLTRKISLTPEGERLFRILQRTMSELAAALEPATAATIEGRLTVYARPSVARCWLVPQLAEFSAIYPGLSIDLRVGNENVDFRTQHIDVAVDYANGEFPGLVVHKLMDERMAPVCSPEYAKRHRLIGNPDNIVECTLLHDSLAWNHASCQAEWALWASQNMPNLELPERGFSFDQSDLCVIAALNNVGIAMGRQRLVQKRIDDGELILPFGEFSQRSPYSYYLVHTPDSELPLRTAVFVAWLSERATLTSRLSESQVSGVRREQS</sequence>
<comment type="similarity">
    <text evidence="1">Belongs to the LysR transcriptional regulatory family.</text>
</comment>
<dbReference type="Gene3D" id="3.40.190.10">
    <property type="entry name" value="Periplasmic binding protein-like II"/>
    <property type="match status" value="2"/>
</dbReference>
<dbReference type="EMBL" id="CP003775">
    <property type="protein sequence ID" value="AFQ49878.1"/>
    <property type="molecule type" value="Genomic_DNA"/>
</dbReference>
<evidence type="ECO:0000256" key="1">
    <source>
        <dbReference type="ARBA" id="ARBA00009437"/>
    </source>
</evidence>
<organism evidence="6 7">
    <name type="scientific">Burkholderia cepacia GG4</name>
    <dbReference type="NCBI Taxonomy" id="1009846"/>
    <lineage>
        <taxon>Bacteria</taxon>
        <taxon>Pseudomonadati</taxon>
        <taxon>Pseudomonadota</taxon>
        <taxon>Betaproteobacteria</taxon>
        <taxon>Burkholderiales</taxon>
        <taxon>Burkholderiaceae</taxon>
        <taxon>Burkholderia</taxon>
        <taxon>Burkholderia cepacia complex</taxon>
    </lineage>
</organism>
<evidence type="ECO:0000256" key="2">
    <source>
        <dbReference type="ARBA" id="ARBA00023015"/>
    </source>
</evidence>
<dbReference type="SUPFAM" id="SSF53850">
    <property type="entry name" value="Periplasmic binding protein-like II"/>
    <property type="match status" value="1"/>
</dbReference>
<evidence type="ECO:0000256" key="3">
    <source>
        <dbReference type="ARBA" id="ARBA00023125"/>
    </source>
</evidence>
<protein>
    <submittedName>
        <fullName evidence="6">D-serine deaminase transcriptional activator</fullName>
    </submittedName>
</protein>
<dbReference type="PROSITE" id="PS50931">
    <property type="entry name" value="HTH_LYSR"/>
    <property type="match status" value="1"/>
</dbReference>
<evidence type="ECO:0000259" key="5">
    <source>
        <dbReference type="PROSITE" id="PS50931"/>
    </source>
</evidence>
<dbReference type="GO" id="GO:0006351">
    <property type="term" value="P:DNA-templated transcription"/>
    <property type="evidence" value="ECO:0007669"/>
    <property type="project" value="TreeGrafter"/>
</dbReference>
<evidence type="ECO:0000256" key="4">
    <source>
        <dbReference type="ARBA" id="ARBA00023163"/>
    </source>
</evidence>
<dbReference type="SUPFAM" id="SSF46785">
    <property type="entry name" value="Winged helix' DNA-binding domain"/>
    <property type="match status" value="1"/>
</dbReference>
<dbReference type="Proteomes" id="UP000032866">
    <property type="component" value="Chromosome 2"/>
</dbReference>
<dbReference type="InterPro" id="IPR058163">
    <property type="entry name" value="LysR-type_TF_proteobact-type"/>
</dbReference>
<dbReference type="InterPro" id="IPR000847">
    <property type="entry name" value="LysR_HTH_N"/>
</dbReference>
<keyword evidence="4" id="KW-0804">Transcription</keyword>
<dbReference type="GO" id="GO:0003700">
    <property type="term" value="F:DNA-binding transcription factor activity"/>
    <property type="evidence" value="ECO:0007669"/>
    <property type="project" value="InterPro"/>
</dbReference>
<evidence type="ECO:0000313" key="6">
    <source>
        <dbReference type="EMBL" id="AFQ49878.1"/>
    </source>
</evidence>
<dbReference type="Gene3D" id="1.10.10.10">
    <property type="entry name" value="Winged helix-like DNA-binding domain superfamily/Winged helix DNA-binding domain"/>
    <property type="match status" value="1"/>
</dbReference>
<dbReference type="InterPro" id="IPR005119">
    <property type="entry name" value="LysR_subst-bd"/>
</dbReference>
<keyword evidence="2" id="KW-0805">Transcription regulation</keyword>
<keyword evidence="3" id="KW-0238">DNA-binding</keyword>
<dbReference type="NCBIfam" id="NF007491">
    <property type="entry name" value="PRK10086.1"/>
    <property type="match status" value="1"/>
</dbReference>
<dbReference type="GO" id="GO:0043565">
    <property type="term" value="F:sequence-specific DNA binding"/>
    <property type="evidence" value="ECO:0007669"/>
    <property type="project" value="TreeGrafter"/>
</dbReference>
<dbReference type="KEGG" id="bct:GEM_3487"/>
<dbReference type="CDD" id="cd08432">
    <property type="entry name" value="PBP2_GcdR_TrpI_HvrB_AmpR_like"/>
    <property type="match status" value="1"/>
</dbReference>
<dbReference type="InterPro" id="IPR036388">
    <property type="entry name" value="WH-like_DNA-bd_sf"/>
</dbReference>
<dbReference type="Pfam" id="PF03466">
    <property type="entry name" value="LysR_substrate"/>
    <property type="match status" value="1"/>
</dbReference>
<proteinExistence type="inferred from homology"/>
<gene>
    <name evidence="6" type="ORF">GEM_3487</name>
</gene>
<feature type="domain" description="HTH lysR-type" evidence="5">
    <location>
        <begin position="20"/>
        <end position="72"/>
    </location>
</feature>
<reference evidence="6 7" key="1">
    <citation type="journal article" date="2012" name="J. Bacteriol.">
        <title>Complete Genome Sequence of Burkholderia sp. Strain GG4, a Betaproteobacterium That Reduces 3-Oxo-N-Acylhomoserine Lactones and Produces Different N-Acylhomoserine Lactones.</title>
        <authorList>
            <person name="Hong K.W."/>
            <person name="Koh C.L."/>
            <person name="Sam C.K."/>
            <person name="Yin W.F."/>
            <person name="Chan K.G."/>
        </authorList>
    </citation>
    <scope>NUCLEOTIDE SEQUENCE [LARGE SCALE GENOMIC DNA]</scope>
    <source>
        <strain evidence="6 7">GG4</strain>
    </source>
</reference>
<dbReference type="InterPro" id="IPR036390">
    <property type="entry name" value="WH_DNA-bd_sf"/>
</dbReference>
<dbReference type="Pfam" id="PF00126">
    <property type="entry name" value="HTH_1"/>
    <property type="match status" value="1"/>
</dbReference>
<dbReference type="FunFam" id="1.10.10.10:FF:000001">
    <property type="entry name" value="LysR family transcriptional regulator"/>
    <property type="match status" value="1"/>
</dbReference>